<comment type="caution">
    <text evidence="2">The sequence shown here is derived from an EMBL/GenBank/DDBJ whole genome shotgun (WGS) entry which is preliminary data.</text>
</comment>
<organism evidence="2 3">
    <name type="scientific">Ponticoccus litoralis</name>
    <dbReference type="NCBI Taxonomy" id="422297"/>
    <lineage>
        <taxon>Bacteria</taxon>
        <taxon>Pseudomonadati</taxon>
        <taxon>Pseudomonadota</taxon>
        <taxon>Alphaproteobacteria</taxon>
        <taxon>Rhodobacterales</taxon>
        <taxon>Roseobacteraceae</taxon>
        <taxon>Ponticoccus</taxon>
    </lineage>
</organism>
<reference evidence="2 3" key="1">
    <citation type="submission" date="2024-05" db="EMBL/GenBank/DDBJ databases">
        <title>Genome sequence of Ponticoccus litoralis KCCM 90028.</title>
        <authorList>
            <person name="Kim J.M."/>
            <person name="Lee J.K."/>
            <person name="Choi B.J."/>
            <person name="Bayburt H."/>
            <person name="Baek J.H."/>
            <person name="Jeon C.O."/>
        </authorList>
    </citation>
    <scope>NUCLEOTIDE SEQUENCE [LARGE SCALE GENOMIC DNA]</scope>
    <source>
        <strain evidence="2 3">KCCM 90028</strain>
    </source>
</reference>
<accession>A0AAW9SML8</accession>
<keyword evidence="3" id="KW-1185">Reference proteome</keyword>
<dbReference type="AlphaFoldDB" id="A0AAW9SML8"/>
<evidence type="ECO:0000313" key="3">
    <source>
        <dbReference type="Proteomes" id="UP001428774"/>
    </source>
</evidence>
<feature type="domain" description="Competence protein CoiA-like N-terminal" evidence="1">
    <location>
        <begin position="21"/>
        <end position="49"/>
    </location>
</feature>
<dbReference type="EMBL" id="JBDNCH010000002">
    <property type="protein sequence ID" value="MEN9062735.1"/>
    <property type="molecule type" value="Genomic_DNA"/>
</dbReference>
<protein>
    <submittedName>
        <fullName evidence="2">Competence protein CoiA family protein</fullName>
    </submittedName>
</protein>
<proteinExistence type="predicted"/>
<name>A0AAW9SML8_9RHOB</name>
<gene>
    <name evidence="2" type="ORF">ABFB10_18835</name>
</gene>
<dbReference type="InterPro" id="IPR057253">
    <property type="entry name" value="CoiA-like_N"/>
</dbReference>
<dbReference type="Proteomes" id="UP001428774">
    <property type="component" value="Unassembled WGS sequence"/>
</dbReference>
<evidence type="ECO:0000313" key="2">
    <source>
        <dbReference type="EMBL" id="MEN9062735.1"/>
    </source>
</evidence>
<sequence length="244" mass="28326">MRFALSEDIRVEATPGAVGLCPGCGAPLIAKCGSKKVWHWAHKGQRHCDDWWEPETDWHRSWKNYFPADWQEIPSRDKAGELHIADVKVPNGLVVEVQHSAIKSVEAKKRTLFHAPMIWVVDGLRRKTDKTQFEKALGSEFWRRPEKPTLSRMSPYDVRLIEEWFDLRVIVAFDFGGEDVWLMSARDWACGIGFWYQKEKLVANICERTDIPFIFTEHKNRRGKVIKRTHSISNSLPERLGESK</sequence>
<evidence type="ECO:0000259" key="1">
    <source>
        <dbReference type="Pfam" id="PF25164"/>
    </source>
</evidence>
<dbReference type="RefSeq" id="WP_347167673.1">
    <property type="nucleotide sequence ID" value="NZ_JBDNCH010000002.1"/>
</dbReference>
<dbReference type="Pfam" id="PF25164">
    <property type="entry name" value="CoiA_N"/>
    <property type="match status" value="1"/>
</dbReference>